<dbReference type="InterPro" id="IPR004681">
    <property type="entry name" value="TRAP_DctM"/>
</dbReference>
<keyword evidence="7" id="KW-0813">Transport</keyword>
<proteinExistence type="inferred from homology"/>
<dbReference type="NCBIfam" id="TIGR00786">
    <property type="entry name" value="dctM"/>
    <property type="match status" value="1"/>
</dbReference>
<keyword evidence="3 7" id="KW-0997">Cell inner membrane</keyword>
<feature type="transmembrane region" description="Helical" evidence="7">
    <location>
        <begin position="335"/>
        <end position="355"/>
    </location>
</feature>
<keyword evidence="5 7" id="KW-1133">Transmembrane helix</keyword>
<dbReference type="GO" id="GO:0005886">
    <property type="term" value="C:plasma membrane"/>
    <property type="evidence" value="ECO:0007669"/>
    <property type="project" value="UniProtKB-SubCell"/>
</dbReference>
<dbReference type="AlphaFoldDB" id="A0A2A4YXH7"/>
<feature type="transmembrane region" description="Helical" evidence="7">
    <location>
        <begin position="245"/>
        <end position="262"/>
    </location>
</feature>
<comment type="function">
    <text evidence="7">Part of the tripartite ATP-independent periplasmic (TRAP) transport system.</text>
</comment>
<evidence type="ECO:0000259" key="8">
    <source>
        <dbReference type="Pfam" id="PF06808"/>
    </source>
</evidence>
<evidence type="ECO:0000256" key="4">
    <source>
        <dbReference type="ARBA" id="ARBA00022692"/>
    </source>
</evidence>
<evidence type="ECO:0000256" key="2">
    <source>
        <dbReference type="ARBA" id="ARBA00022475"/>
    </source>
</evidence>
<evidence type="ECO:0000256" key="1">
    <source>
        <dbReference type="ARBA" id="ARBA00004429"/>
    </source>
</evidence>
<dbReference type="InterPro" id="IPR010656">
    <property type="entry name" value="DctM"/>
</dbReference>
<evidence type="ECO:0000256" key="5">
    <source>
        <dbReference type="ARBA" id="ARBA00022989"/>
    </source>
</evidence>
<feature type="transmembrane region" description="Helical" evidence="7">
    <location>
        <begin position="176"/>
        <end position="200"/>
    </location>
</feature>
<feature type="transmembrane region" description="Helical" evidence="7">
    <location>
        <begin position="308"/>
        <end position="329"/>
    </location>
</feature>
<feature type="domain" description="TRAP C4-dicarboxylate transport system permease DctM subunit" evidence="8">
    <location>
        <begin position="11"/>
        <end position="419"/>
    </location>
</feature>
<keyword evidence="2" id="KW-1003">Cell membrane</keyword>
<feature type="transmembrane region" description="Helical" evidence="7">
    <location>
        <begin position="362"/>
        <end position="384"/>
    </location>
</feature>
<protein>
    <recommendedName>
        <fullName evidence="7">TRAP transporter large permease protein</fullName>
    </recommendedName>
</protein>
<dbReference type="PIRSF" id="PIRSF006066">
    <property type="entry name" value="HI0050"/>
    <property type="match status" value="1"/>
</dbReference>
<evidence type="ECO:0000313" key="9">
    <source>
        <dbReference type="EMBL" id="PCI99169.1"/>
    </source>
</evidence>
<feature type="transmembrane region" description="Helical" evidence="7">
    <location>
        <begin position="142"/>
        <end position="169"/>
    </location>
</feature>
<sequence>MTPLFLAFLCLAILVILILIRVPVAVALGLVGFFGYASLDGFTRAGLAMGSAPVELAQAYTFSVVPLFTFMGGVAAVSGFSKDLFGAANAMLRGTRGSLSVASIFASGMFGAICGSSVATALTMSRVSIPEMLKAGYSPSLAAGAVAAGGTLGILIPPSLILMIYAIIAQLSITELFAAALIPGIILIILYSLVAVFISRTAAPASEQTPPAILPALGKIWHVVLLFLVTIGGMYGGFFTPTEAAAVGAFGAILLALLTRATNMSLLGKTALETVRLVSSVIFIVMASTIFSYFIVQTGLSNAISDQLLNGGFSGLSVILLLCLIYIILGCFLEGISMILITVPVVLPLILSFGFDPVWFGILLVILIEIGLITPPLGLNLFVIKAVSPELNIWDIYKGAFPFLIAPLVLIIMMIAWPEFVLWLPSMIK</sequence>
<feature type="transmembrane region" description="Helical" evidence="7">
    <location>
        <begin position="274"/>
        <end position="296"/>
    </location>
</feature>
<organism evidence="9">
    <name type="scientific">OCS116 cluster bacterium</name>
    <dbReference type="NCBI Taxonomy" id="2030921"/>
    <lineage>
        <taxon>Bacteria</taxon>
        <taxon>Pseudomonadati</taxon>
        <taxon>Pseudomonadota</taxon>
        <taxon>Alphaproteobacteria</taxon>
        <taxon>OCS116 cluster</taxon>
    </lineage>
</organism>
<evidence type="ECO:0000256" key="7">
    <source>
        <dbReference type="RuleBase" id="RU369079"/>
    </source>
</evidence>
<evidence type="ECO:0000256" key="3">
    <source>
        <dbReference type="ARBA" id="ARBA00022519"/>
    </source>
</evidence>
<comment type="subunit">
    <text evidence="7">The complex comprises the extracytoplasmic solute receptor protein and the two transmembrane proteins.</text>
</comment>
<dbReference type="GO" id="GO:0022857">
    <property type="term" value="F:transmembrane transporter activity"/>
    <property type="evidence" value="ECO:0007669"/>
    <property type="project" value="UniProtKB-UniRule"/>
</dbReference>
<reference evidence="9" key="2">
    <citation type="journal article" date="2018" name="ISME J.">
        <title>A dynamic microbial community with high functional redundancy inhabits the cold, oxic subseafloor aquifer.</title>
        <authorList>
            <person name="Tully B.J."/>
            <person name="Wheat C.G."/>
            <person name="Glazer B.T."/>
            <person name="Huber J.A."/>
        </authorList>
    </citation>
    <scope>NUCLEOTIDE SEQUENCE</scope>
    <source>
        <strain evidence="9">NORP83</strain>
    </source>
</reference>
<dbReference type="Pfam" id="PF06808">
    <property type="entry name" value="DctM"/>
    <property type="match status" value="1"/>
</dbReference>
<comment type="caution">
    <text evidence="9">The sequence shown here is derived from an EMBL/GenBank/DDBJ whole genome shotgun (WGS) entry which is preliminary data.</text>
</comment>
<comment type="subcellular location">
    <subcellularLocation>
        <location evidence="1 7">Cell inner membrane</location>
        <topology evidence="1 7">Multi-pass membrane protein</topology>
    </subcellularLocation>
</comment>
<feature type="transmembrane region" description="Helical" evidence="7">
    <location>
        <begin position="220"/>
        <end position="238"/>
    </location>
</feature>
<feature type="transmembrane region" description="Helical" evidence="7">
    <location>
        <begin position="59"/>
        <end position="80"/>
    </location>
</feature>
<comment type="similarity">
    <text evidence="7">Belongs to the TRAP transporter large permease family.</text>
</comment>
<dbReference type="PANTHER" id="PTHR33362:SF5">
    <property type="entry name" value="C4-DICARBOXYLATE TRAP TRANSPORTER LARGE PERMEASE PROTEIN DCTM"/>
    <property type="match status" value="1"/>
</dbReference>
<keyword evidence="6 7" id="KW-0472">Membrane</keyword>
<feature type="transmembrane region" description="Helical" evidence="7">
    <location>
        <begin position="101"/>
        <end position="122"/>
    </location>
</feature>
<dbReference type="PANTHER" id="PTHR33362">
    <property type="entry name" value="SIALIC ACID TRAP TRANSPORTER PERMEASE PROTEIN SIAT-RELATED"/>
    <property type="match status" value="1"/>
</dbReference>
<gene>
    <name evidence="9" type="ORF">COB13_12495</name>
</gene>
<dbReference type="EMBL" id="NVUS01000017">
    <property type="protein sequence ID" value="PCI99169.1"/>
    <property type="molecule type" value="Genomic_DNA"/>
</dbReference>
<reference key="1">
    <citation type="submission" date="2017-08" db="EMBL/GenBank/DDBJ databases">
        <title>A dynamic microbial community with high functional redundancy inhabits the cold, oxic subseafloor aquifer.</title>
        <authorList>
            <person name="Tully B.J."/>
            <person name="Wheat C.G."/>
            <person name="Glazer B.T."/>
            <person name="Huber J.A."/>
        </authorList>
    </citation>
    <scope>NUCLEOTIDE SEQUENCE [LARGE SCALE GENOMIC DNA]</scope>
</reference>
<evidence type="ECO:0000256" key="6">
    <source>
        <dbReference type="ARBA" id="ARBA00023136"/>
    </source>
</evidence>
<accession>A0A2A4YXH7</accession>
<name>A0A2A4YXH7_9PROT</name>
<keyword evidence="4 7" id="KW-0812">Transmembrane</keyword>
<feature type="transmembrane region" description="Helical" evidence="7">
    <location>
        <begin position="404"/>
        <end position="424"/>
    </location>
</feature>